<accession>A0A2V0PF35</accession>
<feature type="compositionally biased region" description="Acidic residues" evidence="1">
    <location>
        <begin position="182"/>
        <end position="199"/>
    </location>
</feature>
<evidence type="ECO:0000313" key="3">
    <source>
        <dbReference type="Proteomes" id="UP000247498"/>
    </source>
</evidence>
<dbReference type="OrthoDB" id="548460at2759"/>
<dbReference type="EMBL" id="BDRX01000125">
    <property type="protein sequence ID" value="GBF98454.1"/>
    <property type="molecule type" value="Genomic_DNA"/>
</dbReference>
<protein>
    <submittedName>
        <fullName evidence="2">Uncharacterized protein</fullName>
    </submittedName>
</protein>
<feature type="compositionally biased region" description="Acidic residues" evidence="1">
    <location>
        <begin position="141"/>
        <end position="168"/>
    </location>
</feature>
<feature type="region of interest" description="Disordered" evidence="1">
    <location>
        <begin position="73"/>
        <end position="202"/>
    </location>
</feature>
<dbReference type="Proteomes" id="UP000247498">
    <property type="component" value="Unassembled WGS sequence"/>
</dbReference>
<feature type="region of interest" description="Disordered" evidence="1">
    <location>
        <begin position="485"/>
        <end position="527"/>
    </location>
</feature>
<evidence type="ECO:0000256" key="1">
    <source>
        <dbReference type="SAM" id="MobiDB-lite"/>
    </source>
</evidence>
<feature type="compositionally biased region" description="Low complexity" evidence="1">
    <location>
        <begin position="73"/>
        <end position="95"/>
    </location>
</feature>
<dbReference type="AlphaFoldDB" id="A0A2V0PF35"/>
<gene>
    <name evidence="2" type="ORF">Rsub_11099</name>
</gene>
<keyword evidence="3" id="KW-1185">Reference proteome</keyword>
<organism evidence="2 3">
    <name type="scientific">Raphidocelis subcapitata</name>
    <dbReference type="NCBI Taxonomy" id="307507"/>
    <lineage>
        <taxon>Eukaryota</taxon>
        <taxon>Viridiplantae</taxon>
        <taxon>Chlorophyta</taxon>
        <taxon>core chlorophytes</taxon>
        <taxon>Chlorophyceae</taxon>
        <taxon>CS clade</taxon>
        <taxon>Sphaeropleales</taxon>
        <taxon>Selenastraceae</taxon>
        <taxon>Raphidocelis</taxon>
    </lineage>
</organism>
<dbReference type="InParanoid" id="A0A2V0PF35"/>
<evidence type="ECO:0000313" key="2">
    <source>
        <dbReference type="EMBL" id="GBF98454.1"/>
    </source>
</evidence>
<reference evidence="2 3" key="1">
    <citation type="journal article" date="2018" name="Sci. Rep.">
        <title>Raphidocelis subcapitata (=Pseudokirchneriella subcapitata) provides an insight into genome evolution and environmental adaptations in the Sphaeropleales.</title>
        <authorList>
            <person name="Suzuki S."/>
            <person name="Yamaguchi H."/>
            <person name="Nakajima N."/>
            <person name="Kawachi M."/>
        </authorList>
    </citation>
    <scope>NUCLEOTIDE SEQUENCE [LARGE SCALE GENOMIC DNA]</scope>
    <source>
        <strain evidence="2 3">NIES-35</strain>
    </source>
</reference>
<comment type="caution">
    <text evidence="2">The sequence shown here is derived from an EMBL/GenBank/DDBJ whole genome shotgun (WGS) entry which is preliminary data.</text>
</comment>
<feature type="compositionally biased region" description="Acidic residues" evidence="1">
    <location>
        <begin position="120"/>
        <end position="131"/>
    </location>
</feature>
<proteinExistence type="predicted"/>
<feature type="compositionally biased region" description="Low complexity" evidence="1">
    <location>
        <begin position="169"/>
        <end position="178"/>
    </location>
</feature>
<sequence length="527" mass="53978">MLPAQRLSGSRCGGGAASAAAAAAAAGSSRAAAAAVSSAALAQPRPAARRGACAAAFATQQAPAPMLARRLSGAAACTSGRAAPTAAAAPAAPRRAAPRRRPSVAAAAKRGRKPAAPSDEPGDAPGDDMADDILYHGEGRDGDDDGGEAEGPEVEAFDAFTSDDDDADLAASAAASGLGLEGGEDEEGEGEGEEGEGEGGWDAALTNFDEAQDERDLAPTPEQLERAEQLRITRADTPEVADELEVIDAAPAEVAARSDEDRLAALSADDAARLRGGGAGYTSFQMEGCDLLIAEAEGGRYDLADSFVFDVKSDLFVRTVASGPLPDTPALYQVIPWSEQGPSDVLKQKPGINRVLKLYFVGVASPAPQYRVDMGTLYCFDAGTRLMTRPEVVTVGDDIRDPVLRITPEGITIEDSAAAPPLWALAAEPYWHQPTPDEDELGYDPALHSPEALRRAYEEFAFKGRARAPAPAPAGAAQAGAGAAAAAAGNGGGGEAAGEVEFGGIEDGAENDDGYYEMPDVPAVDMM</sequence>
<name>A0A2V0PF35_9CHLO</name>
<feature type="compositionally biased region" description="Low complexity" evidence="1">
    <location>
        <begin position="103"/>
        <end position="119"/>
    </location>
</feature>